<evidence type="ECO:0000313" key="2">
    <source>
        <dbReference type="Proteomes" id="UP000562352"/>
    </source>
</evidence>
<keyword evidence="2" id="KW-1185">Reference proteome</keyword>
<comment type="caution">
    <text evidence="1">The sequence shown here is derived from an EMBL/GenBank/DDBJ whole genome shotgun (WGS) entry which is preliminary data.</text>
</comment>
<reference evidence="1 2" key="1">
    <citation type="submission" date="2020-08" db="EMBL/GenBank/DDBJ databases">
        <title>Genomic Encyclopedia of Type Strains, Phase III (KMG-III): the genomes of soil and plant-associated and newly described type strains.</title>
        <authorList>
            <person name="Whitman W."/>
        </authorList>
    </citation>
    <scope>NUCLEOTIDE SEQUENCE [LARGE SCALE GENOMIC DNA]</scope>
    <source>
        <strain evidence="1 2">CECT 3303</strain>
    </source>
</reference>
<dbReference type="Proteomes" id="UP000562352">
    <property type="component" value="Unassembled WGS sequence"/>
</dbReference>
<evidence type="ECO:0000313" key="1">
    <source>
        <dbReference type="EMBL" id="MBB5963766.1"/>
    </source>
</evidence>
<proteinExistence type="predicted"/>
<dbReference type="RefSeq" id="WP_184942146.1">
    <property type="nucleotide sequence ID" value="NZ_BAAAWZ010000001.1"/>
</dbReference>
<protein>
    <submittedName>
        <fullName evidence="1">Uncharacterized protein</fullName>
    </submittedName>
</protein>
<dbReference type="AlphaFoldDB" id="A0A841D8N1"/>
<dbReference type="EMBL" id="JACHJJ010000009">
    <property type="protein sequence ID" value="MBB5963766.1"/>
    <property type="molecule type" value="Genomic_DNA"/>
</dbReference>
<name>A0A841D8N1_PLAVE</name>
<organism evidence="1 2">
    <name type="scientific">Planomonospora venezuelensis</name>
    <dbReference type="NCBI Taxonomy" id="1999"/>
    <lineage>
        <taxon>Bacteria</taxon>
        <taxon>Bacillati</taxon>
        <taxon>Actinomycetota</taxon>
        <taxon>Actinomycetes</taxon>
        <taxon>Streptosporangiales</taxon>
        <taxon>Streptosporangiaceae</taxon>
        <taxon>Planomonospora</taxon>
    </lineage>
</organism>
<gene>
    <name evidence="1" type="ORF">FHS22_003048</name>
</gene>
<accession>A0A841D8N1</accession>
<sequence>MNGDEQPGPDEIEQCFTEVLDGRMSREEADRRAWRWVTDDDLVWDDVSWWALGLLHGIGLRNGPDEDFLHDGEQVRQWLEELRRRRM</sequence>